<dbReference type="HOGENOM" id="CLU_161210_0_0_9"/>
<reference evidence="1 2" key="1">
    <citation type="submission" date="2012-09" db="EMBL/GenBank/DDBJ databases">
        <title>The Genome Sequence of Alloiococcus otitis ATCC 51267.</title>
        <authorList>
            <consortium name="The Broad Institute Genome Sequencing Platform"/>
            <person name="Earl A."/>
            <person name="Ward D."/>
            <person name="Feldgarden M."/>
            <person name="Gevers D."/>
            <person name="Huys G."/>
            <person name="Walker B."/>
            <person name="Young S.K."/>
            <person name="Zeng Q."/>
            <person name="Gargeya S."/>
            <person name="Fitzgerald M."/>
            <person name="Haas B."/>
            <person name="Abouelleil A."/>
            <person name="Alvarado L."/>
            <person name="Arachchi H.M."/>
            <person name="Berlin A.M."/>
            <person name="Chapman S.B."/>
            <person name="Goldberg J."/>
            <person name="Griggs A."/>
            <person name="Gujja S."/>
            <person name="Hansen M."/>
            <person name="Howarth C."/>
            <person name="Imamovic A."/>
            <person name="Larimer J."/>
            <person name="McCowen C."/>
            <person name="Montmayeur A."/>
            <person name="Murphy C."/>
            <person name="Neiman D."/>
            <person name="Pearson M."/>
            <person name="Priest M."/>
            <person name="Roberts A."/>
            <person name="Saif S."/>
            <person name="Shea T."/>
            <person name="Sisk P."/>
            <person name="Sykes S."/>
            <person name="Wortman J."/>
            <person name="Nusbaum C."/>
            <person name="Birren B."/>
        </authorList>
    </citation>
    <scope>NUCLEOTIDE SEQUENCE [LARGE SCALE GENOMIC DNA]</scope>
    <source>
        <strain evidence="1 2">ATCC 51267</strain>
    </source>
</reference>
<gene>
    <name evidence="1" type="ORF">HMPREF9698_00932</name>
</gene>
<dbReference type="AlphaFoldDB" id="K9ECF3"/>
<dbReference type="eggNOG" id="ENOG50337JK">
    <property type="taxonomic scope" value="Bacteria"/>
</dbReference>
<sequence length="122" mass="13818">MASIVGTIIAETADDQLYFLVNKETKSFIIADSQKDCTALATMIEAFKAIVSINFDKLELVELTNACHEGENLPLYVFSYPPTETDNVNKLVKEPDQYAWLNHRDLKETFNQLNIEGVPSFR</sequence>
<comment type="caution">
    <text evidence="1">The sequence shown here is derived from an EMBL/GenBank/DDBJ whole genome shotgun (WGS) entry which is preliminary data.</text>
</comment>
<evidence type="ECO:0000313" key="2">
    <source>
        <dbReference type="Proteomes" id="UP000009875"/>
    </source>
</evidence>
<name>K9ECF3_9LACT</name>
<organism evidence="1 2">
    <name type="scientific">Alloiococcus otitis ATCC 51267</name>
    <dbReference type="NCBI Taxonomy" id="883081"/>
    <lineage>
        <taxon>Bacteria</taxon>
        <taxon>Bacillati</taxon>
        <taxon>Bacillota</taxon>
        <taxon>Bacilli</taxon>
        <taxon>Lactobacillales</taxon>
        <taxon>Carnobacteriaceae</taxon>
        <taxon>Alloiococcus</taxon>
    </lineage>
</organism>
<keyword evidence="2" id="KW-1185">Reference proteome</keyword>
<accession>K9ECF3</accession>
<dbReference type="EMBL" id="AGXA01000019">
    <property type="protein sequence ID" value="EKU93516.1"/>
    <property type="molecule type" value="Genomic_DNA"/>
</dbReference>
<dbReference type="Proteomes" id="UP000009875">
    <property type="component" value="Unassembled WGS sequence"/>
</dbReference>
<dbReference type="STRING" id="883081.HMPREF9698_00932"/>
<dbReference type="RefSeq" id="WP_003777879.1">
    <property type="nucleotide sequence ID" value="NZ_JH992959.1"/>
</dbReference>
<proteinExistence type="predicted"/>
<protein>
    <recommendedName>
        <fullName evidence="3">Nudix hydrolase domain-containing protein</fullName>
    </recommendedName>
</protein>
<evidence type="ECO:0000313" key="1">
    <source>
        <dbReference type="EMBL" id="EKU93516.1"/>
    </source>
</evidence>
<evidence type="ECO:0008006" key="3">
    <source>
        <dbReference type="Google" id="ProtNLM"/>
    </source>
</evidence>